<reference evidence="1 2" key="1">
    <citation type="submission" date="2020-04" db="EMBL/GenBank/DDBJ databases">
        <title>Perkinsus olseni comparative genomics.</title>
        <authorList>
            <person name="Bogema D.R."/>
        </authorList>
    </citation>
    <scope>NUCLEOTIDE SEQUENCE [LARGE SCALE GENOMIC DNA]</scope>
    <source>
        <strain evidence="1">00978-12</strain>
    </source>
</reference>
<evidence type="ECO:0000313" key="2">
    <source>
        <dbReference type="Proteomes" id="UP000541610"/>
    </source>
</evidence>
<evidence type="ECO:0000313" key="1">
    <source>
        <dbReference type="EMBL" id="KAF4683077.1"/>
    </source>
</evidence>
<comment type="caution">
    <text evidence="1">The sequence shown here is derived from an EMBL/GenBank/DDBJ whole genome shotgun (WGS) entry which is preliminary data.</text>
</comment>
<sequence>MTVCHAPVGILYSNHRHTSAVVRHRPPGPEWESEMDIVAGRMRPCGPPVFPWDWELPVRILMVPAPRAVLAVLNMAVDVVEIEMLIEHTRVVDQAPTMILRLHDSTIKRPWSRPPALLKTDPLLEGNHYCDLLDDVFARRDIEPHDVRWSHPYLASGLDYVHSDHYRGSIGSRKSPRRRSALVSPHPMAALATTPMV</sequence>
<accession>A0A7J6NHZ5</accession>
<dbReference type="Proteomes" id="UP000541610">
    <property type="component" value="Unassembled WGS sequence"/>
</dbReference>
<organism evidence="1 2">
    <name type="scientific">Perkinsus olseni</name>
    <name type="common">Perkinsus atlanticus</name>
    <dbReference type="NCBI Taxonomy" id="32597"/>
    <lineage>
        <taxon>Eukaryota</taxon>
        <taxon>Sar</taxon>
        <taxon>Alveolata</taxon>
        <taxon>Perkinsozoa</taxon>
        <taxon>Perkinsea</taxon>
        <taxon>Perkinsida</taxon>
        <taxon>Perkinsidae</taxon>
        <taxon>Perkinsus</taxon>
    </lineage>
</organism>
<dbReference type="AlphaFoldDB" id="A0A7J6NHZ5"/>
<dbReference type="EMBL" id="JABANP010000390">
    <property type="protein sequence ID" value="KAF4683077.1"/>
    <property type="molecule type" value="Genomic_DNA"/>
</dbReference>
<gene>
    <name evidence="1" type="ORF">FOZ60_009726</name>
</gene>
<name>A0A7J6NHZ5_PEROL</name>
<proteinExistence type="predicted"/>
<protein>
    <submittedName>
        <fullName evidence="1">Uncharacterized protein</fullName>
    </submittedName>
</protein>